<dbReference type="AlphaFoldDB" id="A0A0E9W2Y4"/>
<reference evidence="1" key="2">
    <citation type="journal article" date="2015" name="Fish Shellfish Immunol.">
        <title>Early steps in the European eel (Anguilla anguilla)-Vibrio vulnificus interaction in the gills: Role of the RtxA13 toxin.</title>
        <authorList>
            <person name="Callol A."/>
            <person name="Pajuelo D."/>
            <person name="Ebbesson L."/>
            <person name="Teles M."/>
            <person name="MacKenzie S."/>
            <person name="Amaro C."/>
        </authorList>
    </citation>
    <scope>NUCLEOTIDE SEQUENCE</scope>
</reference>
<protein>
    <submittedName>
        <fullName evidence="1">Uncharacterized protein</fullName>
    </submittedName>
</protein>
<accession>A0A0E9W2Y4</accession>
<reference evidence="1" key="1">
    <citation type="submission" date="2014-11" db="EMBL/GenBank/DDBJ databases">
        <authorList>
            <person name="Amaro Gonzalez C."/>
        </authorList>
    </citation>
    <scope>NUCLEOTIDE SEQUENCE</scope>
</reference>
<name>A0A0E9W2Y4_ANGAN</name>
<evidence type="ECO:0000313" key="1">
    <source>
        <dbReference type="EMBL" id="JAH84671.1"/>
    </source>
</evidence>
<sequence length="52" mass="6128">MRQTNWCSKDNGRRGLDDGEYARLDGGVDIVDLRTVKDAAVRQWRRSNRYEK</sequence>
<dbReference type="EMBL" id="GBXM01023906">
    <property type="protein sequence ID" value="JAH84671.1"/>
    <property type="molecule type" value="Transcribed_RNA"/>
</dbReference>
<organism evidence="1">
    <name type="scientific">Anguilla anguilla</name>
    <name type="common">European freshwater eel</name>
    <name type="synonym">Muraena anguilla</name>
    <dbReference type="NCBI Taxonomy" id="7936"/>
    <lineage>
        <taxon>Eukaryota</taxon>
        <taxon>Metazoa</taxon>
        <taxon>Chordata</taxon>
        <taxon>Craniata</taxon>
        <taxon>Vertebrata</taxon>
        <taxon>Euteleostomi</taxon>
        <taxon>Actinopterygii</taxon>
        <taxon>Neopterygii</taxon>
        <taxon>Teleostei</taxon>
        <taxon>Anguilliformes</taxon>
        <taxon>Anguillidae</taxon>
        <taxon>Anguilla</taxon>
    </lineage>
</organism>
<proteinExistence type="predicted"/>